<organism evidence="1 2">
    <name type="scientific">Metallosphaera yellowstonensis MK1</name>
    <dbReference type="NCBI Taxonomy" id="671065"/>
    <lineage>
        <taxon>Archaea</taxon>
        <taxon>Thermoproteota</taxon>
        <taxon>Thermoprotei</taxon>
        <taxon>Sulfolobales</taxon>
        <taxon>Sulfolobaceae</taxon>
        <taxon>Metallosphaera</taxon>
    </lineage>
</organism>
<reference evidence="1 2" key="1">
    <citation type="submission" date="2012-01" db="EMBL/GenBank/DDBJ databases">
        <title>Improved High-Quality Draft sequence of Metallosphaera yellowstonensis MK1.</title>
        <authorList>
            <consortium name="US DOE Joint Genome Institute"/>
            <person name="Lucas S."/>
            <person name="Han J."/>
            <person name="Cheng J.-F."/>
            <person name="Goodwin L."/>
            <person name="Pitluck S."/>
            <person name="Peters L."/>
            <person name="Teshima H."/>
            <person name="Detter J.C."/>
            <person name="Han C."/>
            <person name="Tapia R."/>
            <person name="Land M."/>
            <person name="Hauser L."/>
            <person name="Kyrpides N."/>
            <person name="Kozubal M."/>
            <person name="Macur R.E."/>
            <person name="Jay Z."/>
            <person name="Inskeep W."/>
            <person name="Woyke T."/>
        </authorList>
    </citation>
    <scope>NUCLEOTIDE SEQUENCE [LARGE SCALE GENOMIC DNA]</scope>
    <source>
        <strain evidence="1 2">MK1</strain>
    </source>
</reference>
<name>H2C7D3_9CREN</name>
<dbReference type="HOGENOM" id="CLU_1084227_0_0_2"/>
<accession>H2C7D3</accession>
<keyword evidence="2" id="KW-1185">Reference proteome</keyword>
<gene>
    <name evidence="1" type="ORF">MetMK1DRAFT_00024820</name>
</gene>
<dbReference type="AlphaFoldDB" id="H2C7D3"/>
<dbReference type="EMBL" id="JH597770">
    <property type="protein sequence ID" value="EHP68059.1"/>
    <property type="molecule type" value="Genomic_DNA"/>
</dbReference>
<evidence type="ECO:0000313" key="1">
    <source>
        <dbReference type="EMBL" id="EHP68059.1"/>
    </source>
</evidence>
<proteinExistence type="predicted"/>
<dbReference type="RefSeq" id="WP_009074095.1">
    <property type="nucleotide sequence ID" value="NZ_JH597770.1"/>
</dbReference>
<dbReference type="STRING" id="671065.MetMK1DRAFT_00024820"/>
<dbReference type="eggNOG" id="arCOG10174">
    <property type="taxonomic scope" value="Archaea"/>
</dbReference>
<evidence type="ECO:0000313" key="2">
    <source>
        <dbReference type="Proteomes" id="UP000003980"/>
    </source>
</evidence>
<dbReference type="Proteomes" id="UP000003980">
    <property type="component" value="Unassembled WGS sequence"/>
</dbReference>
<sequence length="256" mass="28164">MTSEKIRIFFILLLALIFSSLLLVLYSRTVPPSSNISPPYVSVIGASLENGNITIELEAVNTLSFPINVTGGYITVLNTGQNFTVPHLYIVNSTRFNVSAPASPMDFNFSLVTVQGVLRGYLQGSLVYIAFSQPTPLNYVLSIKILNISYFSGEANVTLQVFSPVSVTVVKVVNPSLISASQSFFIASNLGNQTFNLTIPPGTHVIILHFDLPDYSFKEIPKGSYYLIAETQLIFHFTPAREELVRLYYYGGVQAS</sequence>
<protein>
    <submittedName>
        <fullName evidence="1">Uncharacterized protein</fullName>
    </submittedName>
</protein>